<dbReference type="STRING" id="1265820.PCORN_09942"/>
<proteinExistence type="predicted"/>
<name>W7BRV7_9LIST</name>
<keyword evidence="3" id="KW-1185">Reference proteome</keyword>
<protein>
    <recommendedName>
        <fullName evidence="4">General stress protein</fullName>
    </recommendedName>
</protein>
<dbReference type="EMBL" id="AODE01000019">
    <property type="protein sequence ID" value="EUJ29484.1"/>
    <property type="molecule type" value="Genomic_DNA"/>
</dbReference>
<keyword evidence="1" id="KW-0472">Membrane</keyword>
<evidence type="ECO:0000313" key="3">
    <source>
        <dbReference type="Proteomes" id="UP000019254"/>
    </source>
</evidence>
<organism evidence="2 3">
    <name type="scientific">Listeria cornellensis FSL F6-0969</name>
    <dbReference type="NCBI Taxonomy" id="1265820"/>
    <lineage>
        <taxon>Bacteria</taxon>
        <taxon>Bacillati</taxon>
        <taxon>Bacillota</taxon>
        <taxon>Bacilli</taxon>
        <taxon>Bacillales</taxon>
        <taxon>Listeriaceae</taxon>
        <taxon>Listeria</taxon>
    </lineage>
</organism>
<keyword evidence="1" id="KW-1133">Transmembrane helix</keyword>
<dbReference type="Pfam" id="PF12732">
    <property type="entry name" value="YtxH"/>
    <property type="match status" value="1"/>
</dbReference>
<dbReference type="InterPro" id="IPR024623">
    <property type="entry name" value="YtxH"/>
</dbReference>
<accession>W7BRV7</accession>
<feature type="transmembrane region" description="Helical" evidence="1">
    <location>
        <begin position="12"/>
        <end position="31"/>
    </location>
</feature>
<dbReference type="PANTHER" id="PTHR35792">
    <property type="entry name" value="GENERAL STRESS PROTEIN"/>
    <property type="match status" value="1"/>
</dbReference>
<evidence type="ECO:0008006" key="4">
    <source>
        <dbReference type="Google" id="ProtNLM"/>
    </source>
</evidence>
<keyword evidence="1" id="KW-0812">Transmembrane</keyword>
<dbReference type="PANTHER" id="PTHR35792:SF1">
    <property type="entry name" value="SLL0268 PROTEIN"/>
    <property type="match status" value="1"/>
</dbReference>
<dbReference type="AlphaFoldDB" id="W7BRV7"/>
<reference evidence="2 3" key="1">
    <citation type="journal article" date="2014" name="Int. J. Syst. Evol. Microbiol.">
        <title>Listeria floridensis sp. nov., Listeria aquatica sp. nov., Listeria cornellensis sp. nov., Listeria riparia sp. nov. and Listeria grandensis sp. nov., from agricultural and natural environments.</title>
        <authorList>
            <person name="den Bakker H.C."/>
            <person name="Warchocki S."/>
            <person name="Wright E.M."/>
            <person name="Allred A.F."/>
            <person name="Ahlstrom C."/>
            <person name="Manuel C.S."/>
            <person name="Stasiewicz M.J."/>
            <person name="Burrell A."/>
            <person name="Roof S."/>
            <person name="Strawn L."/>
            <person name="Fortes E.D."/>
            <person name="Nightingale K.K."/>
            <person name="Kephart D."/>
            <person name="Wiedmann M."/>
        </authorList>
    </citation>
    <scope>NUCLEOTIDE SEQUENCE [LARGE SCALE GENOMIC DNA]</scope>
    <source>
        <strain evidence="3">FSL F6-969</strain>
    </source>
</reference>
<comment type="caution">
    <text evidence="2">The sequence shown here is derived from an EMBL/GenBank/DDBJ whole genome shotgun (WGS) entry which is preliminary data.</text>
</comment>
<dbReference type="PATRIC" id="fig|1265820.5.peg.1946"/>
<dbReference type="InterPro" id="IPR052928">
    <property type="entry name" value="Desiccation-related_membrane"/>
</dbReference>
<evidence type="ECO:0000313" key="2">
    <source>
        <dbReference type="EMBL" id="EUJ29484.1"/>
    </source>
</evidence>
<sequence length="79" mass="8427">MSGKDGINVKDFLIGGLIGGIVGSVTALLLAPKSGKELRGDLNEHVDVMKEKGSQWKDVAYEKGIEIGNVAKDKKRCPC</sequence>
<gene>
    <name evidence="2" type="ORF">PCORN_09942</name>
</gene>
<evidence type="ECO:0000256" key="1">
    <source>
        <dbReference type="SAM" id="Phobius"/>
    </source>
</evidence>
<dbReference type="Proteomes" id="UP000019254">
    <property type="component" value="Unassembled WGS sequence"/>
</dbReference>